<dbReference type="PROSITE" id="PS51257">
    <property type="entry name" value="PROKAR_LIPOPROTEIN"/>
    <property type="match status" value="1"/>
</dbReference>
<evidence type="ECO:0000313" key="2">
    <source>
        <dbReference type="EMBL" id="MFI2474531.1"/>
    </source>
</evidence>
<feature type="transmembrane region" description="Helical" evidence="1">
    <location>
        <begin position="12"/>
        <end position="34"/>
    </location>
</feature>
<accession>A0ABW7X099</accession>
<dbReference type="Proteomes" id="UP001611415">
    <property type="component" value="Unassembled WGS sequence"/>
</dbReference>
<feature type="transmembrane region" description="Helical" evidence="1">
    <location>
        <begin position="46"/>
        <end position="66"/>
    </location>
</feature>
<organism evidence="2 3">
    <name type="scientific">Nocardia xishanensis</name>
    <dbReference type="NCBI Taxonomy" id="238964"/>
    <lineage>
        <taxon>Bacteria</taxon>
        <taxon>Bacillati</taxon>
        <taxon>Actinomycetota</taxon>
        <taxon>Actinomycetes</taxon>
        <taxon>Mycobacteriales</taxon>
        <taxon>Nocardiaceae</taxon>
        <taxon>Nocardia</taxon>
    </lineage>
</organism>
<comment type="caution">
    <text evidence="2">The sequence shown here is derived from an EMBL/GenBank/DDBJ whole genome shotgun (WGS) entry which is preliminary data.</text>
</comment>
<dbReference type="RefSeq" id="WP_357402730.1">
    <property type="nucleotide sequence ID" value="NZ_JBEYCD010000003.1"/>
</dbReference>
<evidence type="ECO:0000313" key="3">
    <source>
        <dbReference type="Proteomes" id="UP001611415"/>
    </source>
</evidence>
<reference evidence="2 3" key="1">
    <citation type="submission" date="2024-10" db="EMBL/GenBank/DDBJ databases">
        <title>The Natural Products Discovery Center: Release of the First 8490 Sequenced Strains for Exploring Actinobacteria Biosynthetic Diversity.</title>
        <authorList>
            <person name="Kalkreuter E."/>
            <person name="Kautsar S.A."/>
            <person name="Yang D."/>
            <person name="Bader C.D."/>
            <person name="Teijaro C.N."/>
            <person name="Fluegel L."/>
            <person name="Davis C.M."/>
            <person name="Simpson J.R."/>
            <person name="Lauterbach L."/>
            <person name="Steele A.D."/>
            <person name="Gui C."/>
            <person name="Meng S."/>
            <person name="Li G."/>
            <person name="Viehrig K."/>
            <person name="Ye F."/>
            <person name="Su P."/>
            <person name="Kiefer A.F."/>
            <person name="Nichols A."/>
            <person name="Cepeda A.J."/>
            <person name="Yan W."/>
            <person name="Fan B."/>
            <person name="Jiang Y."/>
            <person name="Adhikari A."/>
            <person name="Zheng C.-J."/>
            <person name="Schuster L."/>
            <person name="Cowan T.M."/>
            <person name="Smanski M.J."/>
            <person name="Chevrette M.G."/>
            <person name="De Carvalho L.P.S."/>
            <person name="Shen B."/>
        </authorList>
    </citation>
    <scope>NUCLEOTIDE SEQUENCE [LARGE SCALE GENOMIC DNA]</scope>
    <source>
        <strain evidence="2 3">NPDC019275</strain>
    </source>
</reference>
<sequence length="94" mass="10442">MPLYRHRPAFDPVAAALAHPSIAVACVLLAAAVVELPRLSLWTRDYGSVLVYMALALYCAVAVALLRWGWRTHRLLAEKTLGANADRWEQACLR</sequence>
<name>A0ABW7X099_9NOCA</name>
<keyword evidence="1" id="KW-0472">Membrane</keyword>
<dbReference type="EMBL" id="JBIRYO010000008">
    <property type="protein sequence ID" value="MFI2474531.1"/>
    <property type="molecule type" value="Genomic_DNA"/>
</dbReference>
<proteinExistence type="predicted"/>
<keyword evidence="1" id="KW-0812">Transmembrane</keyword>
<evidence type="ECO:0000256" key="1">
    <source>
        <dbReference type="SAM" id="Phobius"/>
    </source>
</evidence>
<keyword evidence="1" id="KW-1133">Transmembrane helix</keyword>
<protein>
    <submittedName>
        <fullName evidence="2">Uncharacterized protein</fullName>
    </submittedName>
</protein>
<gene>
    <name evidence="2" type="ORF">ACH49W_14240</name>
</gene>
<keyword evidence="3" id="KW-1185">Reference proteome</keyword>